<protein>
    <submittedName>
        <fullName evidence="1">Uncharacterized protein</fullName>
    </submittedName>
</protein>
<name>A0ACB7IY80_PLECO</name>
<evidence type="ECO:0000313" key="1">
    <source>
        <dbReference type="EMBL" id="KAG9223223.1"/>
    </source>
</evidence>
<dbReference type="Proteomes" id="UP000824881">
    <property type="component" value="Unassembled WGS sequence"/>
</dbReference>
<organism evidence="1 2">
    <name type="scientific">Pleurotus cornucopiae</name>
    <name type="common">Cornucopia mushroom</name>
    <dbReference type="NCBI Taxonomy" id="5321"/>
    <lineage>
        <taxon>Eukaryota</taxon>
        <taxon>Fungi</taxon>
        <taxon>Dikarya</taxon>
        <taxon>Basidiomycota</taxon>
        <taxon>Agaricomycotina</taxon>
        <taxon>Agaricomycetes</taxon>
        <taxon>Agaricomycetidae</taxon>
        <taxon>Agaricales</taxon>
        <taxon>Pleurotineae</taxon>
        <taxon>Pleurotaceae</taxon>
        <taxon>Pleurotus</taxon>
    </lineage>
</organism>
<accession>A0ACB7IY80</accession>
<reference evidence="1 2" key="1">
    <citation type="journal article" date="2021" name="Appl. Environ. Microbiol.">
        <title>Genetic linkage and physical mapping for an oyster mushroom Pleurotus cornucopiae and QTL analysis for the trait cap color.</title>
        <authorList>
            <person name="Zhang Y."/>
            <person name="Gao W."/>
            <person name="Sonnenberg A."/>
            <person name="Chen Q."/>
            <person name="Zhang J."/>
            <person name="Huang C."/>
        </authorList>
    </citation>
    <scope>NUCLEOTIDE SEQUENCE [LARGE SCALE GENOMIC DNA]</scope>
    <source>
        <strain evidence="1">CCMSSC00406</strain>
    </source>
</reference>
<gene>
    <name evidence="1" type="ORF">CCMSSC00406_0000088</name>
</gene>
<comment type="caution">
    <text evidence="1">The sequence shown here is derived from an EMBL/GenBank/DDBJ whole genome shotgun (WGS) entry which is preliminary data.</text>
</comment>
<dbReference type="EMBL" id="WQMT02000005">
    <property type="protein sequence ID" value="KAG9223223.1"/>
    <property type="molecule type" value="Genomic_DNA"/>
</dbReference>
<keyword evidence="2" id="KW-1185">Reference proteome</keyword>
<sequence length="855" mass="92272">MSMLSEEIRDGDRIRVAIALVALRYKPSEQSYDAYTLDLRSLFRSPQRGSDDYPAEKRSESPWRKRALTLEKNVSELQAKYDSERTKVLELTTKTTTSQSATPTPPPPSSSKKKGKKKQIPEQNTRSELDSVLERLVDVPSASRPLSFLLSTFTDLTQLTSILNTGPVPLAADDFRLLLATTDRALEAVGTTLLPFLTLDTESAPLTKGTKRQHQRPSDVLQTLAVLLSHLIETALPLLSRSHDHLDHHASQAHVEDQPNPIDIVINNLMRIILKPICQSFAPLSYDFLHLCLTSTNTNVVVGPKSDVRQELLSLVRVVLLSVGRLCSKPLVNIFNNGEPSCFSWLCNLLALEAINELQELYDLHKPGGFQTSSATNDRRADNNDGTNLCQPNPELSLSLHQDTTTNAGGDVDGNLLQGYAPNKFSSGSANANVPTSISQGGGRTNKSRTEEQLYGILKFADAASPNPDSRKLRVARLAKKDALWFLCALLHIVFEPPLETEAAHKVEKKKVPSSSSTTYSAPETHAKNTANNHIDREGSAKTNGTDSNNSSNGALAKVPRGRDRWCDAETRIRKRILTGLCDLVRQVGGSPPSLGAQGLSPSPLLPQPQPPPPPSISSSVQVPLLTKAHEPSPQSSHLSYNNHLQLPSLTRDADGLGDGAVKGRKPAGSHSGNAKDLVGGDTDRVESIGGAGGTCIGIQCGEEQAQGGAGRRGNADDVKGLGLGSGLKAGDSTADDERTRMHSPIQMRNHIHNVTSKDSIGQVKNIHNKGGSDGGDLSSRRDFGIRTTDNGDDGLGRGQCGNGNNGTGFGGLRPSGVLPQIRSRRREDGDKVAQGMLLVVLERYWIWASNTTTD</sequence>
<proteinExistence type="predicted"/>
<evidence type="ECO:0000313" key="2">
    <source>
        <dbReference type="Proteomes" id="UP000824881"/>
    </source>
</evidence>